<name>A0A5E4FH32_PRUDU</name>
<dbReference type="Gramene" id="VVA27186">
    <property type="protein sequence ID" value="VVA27186"/>
    <property type="gene ID" value="Prudul26B003472"/>
</dbReference>
<reference evidence="2" key="1">
    <citation type="journal article" date="2020" name="Plant J.">
        <title>Transposons played a major role in the diversification between the closely related almond and peach genomes: results from the almond genome sequence.</title>
        <authorList>
            <person name="Alioto T."/>
            <person name="Alexiou K.G."/>
            <person name="Bardil A."/>
            <person name="Barteri F."/>
            <person name="Castanera R."/>
            <person name="Cruz F."/>
            <person name="Dhingra A."/>
            <person name="Duval H."/>
            <person name="Fernandez I Marti A."/>
            <person name="Frias L."/>
            <person name="Galan B."/>
            <person name="Garcia J.L."/>
            <person name="Howad W."/>
            <person name="Gomez-Garrido J."/>
            <person name="Gut M."/>
            <person name="Julca I."/>
            <person name="Morata J."/>
            <person name="Puigdomenech P."/>
            <person name="Ribeca P."/>
            <person name="Rubio Cabetas M.J."/>
            <person name="Vlasova A."/>
            <person name="Wirthensohn M."/>
            <person name="Garcia-Mas J."/>
            <person name="Gabaldon T."/>
            <person name="Casacuberta J.M."/>
            <person name="Arus P."/>
        </authorList>
    </citation>
    <scope>NUCLEOTIDE SEQUENCE [LARGE SCALE GENOMIC DNA]</scope>
    <source>
        <strain evidence="2">cv. Texas</strain>
    </source>
</reference>
<evidence type="ECO:0000313" key="2">
    <source>
        <dbReference type="Proteomes" id="UP000327085"/>
    </source>
</evidence>
<accession>A0A5E4FH32</accession>
<sequence length="230" mass="25253">MAQRRDLQELDPESSGLQGNHFHPSNCYVAEKNRQSCGTCYDYQNLLLSELGLLHPVLQVAKPEHTDLVDGGRLRLLLDELPSTTHSVKPSTKSVGVSSKSTKRLLIWRALIFELSLSQAGQASSSNLFASFSKQLLAVSRQASNTTNSKGKTFATSKERRPIICFLTVHLEEESVQFCSCPRWECGYGDGSMAAVVSLAISVFGERNPSHQKRESVLIGERGNVNSRGG</sequence>
<dbReference type="InParanoid" id="A0A5E4FH32"/>
<dbReference type="Proteomes" id="UP000327085">
    <property type="component" value="Chromosome 4"/>
</dbReference>
<protein>
    <submittedName>
        <fullName evidence="1">Uncharacterized protein</fullName>
    </submittedName>
</protein>
<dbReference type="AlphaFoldDB" id="A0A5E4FH32"/>
<proteinExistence type="predicted"/>
<dbReference type="EMBL" id="CABIKO010000117">
    <property type="protein sequence ID" value="VVA27186.1"/>
    <property type="molecule type" value="Genomic_DNA"/>
</dbReference>
<evidence type="ECO:0000313" key="1">
    <source>
        <dbReference type="EMBL" id="VVA27186.1"/>
    </source>
</evidence>
<organism evidence="1 2">
    <name type="scientific">Prunus dulcis</name>
    <name type="common">Almond</name>
    <name type="synonym">Amygdalus dulcis</name>
    <dbReference type="NCBI Taxonomy" id="3755"/>
    <lineage>
        <taxon>Eukaryota</taxon>
        <taxon>Viridiplantae</taxon>
        <taxon>Streptophyta</taxon>
        <taxon>Embryophyta</taxon>
        <taxon>Tracheophyta</taxon>
        <taxon>Spermatophyta</taxon>
        <taxon>Magnoliopsida</taxon>
        <taxon>eudicotyledons</taxon>
        <taxon>Gunneridae</taxon>
        <taxon>Pentapetalae</taxon>
        <taxon>rosids</taxon>
        <taxon>fabids</taxon>
        <taxon>Rosales</taxon>
        <taxon>Rosaceae</taxon>
        <taxon>Amygdaloideae</taxon>
        <taxon>Amygdaleae</taxon>
        <taxon>Prunus</taxon>
    </lineage>
</organism>
<gene>
    <name evidence="1" type="ORF">ALMOND_2B003472</name>
</gene>